<keyword evidence="2" id="KW-1185">Reference proteome</keyword>
<dbReference type="EMBL" id="JBHLZN010000005">
    <property type="protein sequence ID" value="MFB9887685.1"/>
    <property type="molecule type" value="Genomic_DNA"/>
</dbReference>
<dbReference type="InterPro" id="IPR046199">
    <property type="entry name" value="DUF6231"/>
</dbReference>
<dbReference type="RefSeq" id="WP_051527509.1">
    <property type="nucleotide sequence ID" value="NZ_JAUESS010000008.1"/>
</dbReference>
<evidence type="ECO:0000313" key="2">
    <source>
        <dbReference type="Proteomes" id="UP001589628"/>
    </source>
</evidence>
<dbReference type="Pfam" id="PF19742">
    <property type="entry name" value="DUF6231"/>
    <property type="match status" value="1"/>
</dbReference>
<reference evidence="1 2" key="1">
    <citation type="submission" date="2024-09" db="EMBL/GenBank/DDBJ databases">
        <authorList>
            <person name="Sun Q."/>
            <person name="Mori K."/>
        </authorList>
    </citation>
    <scope>NUCLEOTIDE SEQUENCE [LARGE SCALE GENOMIC DNA]</scope>
    <source>
        <strain evidence="1 2">ATCC 51285</strain>
    </source>
</reference>
<gene>
    <name evidence="1" type="ORF">ACFFLH_14810</name>
</gene>
<sequence>MTAPASALIQQLLTRLQQLQPDTLLHISPTPHAELATALANQGADYQQVSAEQLLHAPQQIAPATLVLVSESLEQLPPSQGRQLLGLLRNYHARHLWVLYRPTANPWVATDFYALALQQEAEFSSEQGSLFWYSYDVHTYNHVRSWNNPKNWANPQNWGKYWW</sequence>
<evidence type="ECO:0000313" key="1">
    <source>
        <dbReference type="EMBL" id="MFB9887685.1"/>
    </source>
</evidence>
<dbReference type="Proteomes" id="UP001589628">
    <property type="component" value="Unassembled WGS sequence"/>
</dbReference>
<protein>
    <submittedName>
        <fullName evidence="1">DUF6231 family protein</fullName>
    </submittedName>
</protein>
<accession>A0ABV5ZFT1</accession>
<organism evidence="1 2">
    <name type="scientific">Balneatrix alpica</name>
    <dbReference type="NCBI Taxonomy" id="75684"/>
    <lineage>
        <taxon>Bacteria</taxon>
        <taxon>Pseudomonadati</taxon>
        <taxon>Pseudomonadota</taxon>
        <taxon>Gammaproteobacteria</taxon>
        <taxon>Oceanospirillales</taxon>
        <taxon>Balneatrichaceae</taxon>
        <taxon>Balneatrix</taxon>
    </lineage>
</organism>
<comment type="caution">
    <text evidence="1">The sequence shown here is derived from an EMBL/GenBank/DDBJ whole genome shotgun (WGS) entry which is preliminary data.</text>
</comment>
<proteinExistence type="predicted"/>
<name>A0ABV5ZFT1_9GAMM</name>